<protein>
    <submittedName>
        <fullName evidence="1">Uncharacterized protein</fullName>
    </submittedName>
</protein>
<evidence type="ECO:0000313" key="1">
    <source>
        <dbReference type="EMBL" id="VTZ63986.1"/>
    </source>
</evidence>
<gene>
    <name evidence="1" type="ORF">EMEDMD4_530193</name>
</gene>
<dbReference type="SUPFAM" id="SSF52096">
    <property type="entry name" value="ClpP/crotonase"/>
    <property type="match status" value="1"/>
</dbReference>
<organism evidence="1 2">
    <name type="scientific">Sinorhizobium medicae</name>
    <dbReference type="NCBI Taxonomy" id="110321"/>
    <lineage>
        <taxon>Bacteria</taxon>
        <taxon>Pseudomonadati</taxon>
        <taxon>Pseudomonadota</taxon>
        <taxon>Alphaproteobacteria</taxon>
        <taxon>Hyphomicrobiales</taxon>
        <taxon>Rhizobiaceae</taxon>
        <taxon>Sinorhizobium/Ensifer group</taxon>
        <taxon>Sinorhizobium</taxon>
    </lineage>
</organism>
<dbReference type="InterPro" id="IPR029045">
    <property type="entry name" value="ClpP/crotonase-like_dom_sf"/>
</dbReference>
<dbReference type="Proteomes" id="UP000507954">
    <property type="component" value="Unassembled WGS sequence"/>
</dbReference>
<dbReference type="EMBL" id="CABFNB010000121">
    <property type="protein sequence ID" value="VTZ63986.1"/>
    <property type="molecule type" value="Genomic_DNA"/>
</dbReference>
<sequence length="103" mass="11310">MYVGEYLCGGALAADVGVVTWREHRVVKLTGPIDRGKERKLAAHLAQAEALPYGLPVLLLDSPDGSVGEALRISSLLDRRPVHTVAGRCEMRLCLCLDRFHCR</sequence>
<dbReference type="AlphaFoldDB" id="A0A508X335"/>
<accession>A0A508X335</accession>
<name>A0A508X335_9HYPH</name>
<proteinExistence type="predicted"/>
<evidence type="ECO:0000313" key="2">
    <source>
        <dbReference type="Proteomes" id="UP000507954"/>
    </source>
</evidence>
<reference evidence="1 2" key="1">
    <citation type="submission" date="2019-06" db="EMBL/GenBank/DDBJ databases">
        <authorList>
            <person name="Le Quere A."/>
            <person name="Colella S."/>
        </authorList>
    </citation>
    <scope>NUCLEOTIDE SEQUENCE [LARGE SCALE GENOMIC DNA]</scope>
    <source>
        <strain evidence="1">EmedicaeMD41</strain>
    </source>
</reference>